<evidence type="ECO:0000313" key="3">
    <source>
        <dbReference type="Proteomes" id="UP000235965"/>
    </source>
</evidence>
<dbReference type="GO" id="GO:1990112">
    <property type="term" value="C:RQC complex"/>
    <property type="evidence" value="ECO:0007669"/>
    <property type="project" value="TreeGrafter"/>
</dbReference>
<dbReference type="Pfam" id="PF04910">
    <property type="entry name" value="Tcf25"/>
    <property type="match status" value="1"/>
</dbReference>
<reference evidence="2 3" key="1">
    <citation type="submission" date="2017-12" db="EMBL/GenBank/DDBJ databases">
        <title>Hemimetabolous genomes reveal molecular basis of termite eusociality.</title>
        <authorList>
            <person name="Harrison M.C."/>
            <person name="Jongepier E."/>
            <person name="Robertson H.M."/>
            <person name="Arning N."/>
            <person name="Bitard-Feildel T."/>
            <person name="Chao H."/>
            <person name="Childers C.P."/>
            <person name="Dinh H."/>
            <person name="Doddapaneni H."/>
            <person name="Dugan S."/>
            <person name="Gowin J."/>
            <person name="Greiner C."/>
            <person name="Han Y."/>
            <person name="Hu H."/>
            <person name="Hughes D.S.T."/>
            <person name="Huylmans A.-K."/>
            <person name="Kemena C."/>
            <person name="Kremer L.P.M."/>
            <person name="Lee S.L."/>
            <person name="Lopez-Ezquerra A."/>
            <person name="Mallet L."/>
            <person name="Monroy-Kuhn J.M."/>
            <person name="Moser A."/>
            <person name="Murali S.C."/>
            <person name="Muzny D.M."/>
            <person name="Otani S."/>
            <person name="Piulachs M.-D."/>
            <person name="Poelchau M."/>
            <person name="Qu J."/>
            <person name="Schaub F."/>
            <person name="Wada-Katsumata A."/>
            <person name="Worley K.C."/>
            <person name="Xie Q."/>
            <person name="Ylla G."/>
            <person name="Poulsen M."/>
            <person name="Gibbs R.A."/>
            <person name="Schal C."/>
            <person name="Richards S."/>
            <person name="Belles X."/>
            <person name="Korb J."/>
            <person name="Bornberg-Bauer E."/>
        </authorList>
    </citation>
    <scope>NUCLEOTIDE SEQUENCE [LARGE SCALE GENOMIC DNA]</scope>
    <source>
        <tissue evidence="2">Whole body</tissue>
    </source>
</reference>
<gene>
    <name evidence="2" type="ORF">B7P43_G06697</name>
</gene>
<proteinExistence type="predicted"/>
<comment type="caution">
    <text evidence="2">The sequence shown here is derived from an EMBL/GenBank/DDBJ whole genome shotgun (WGS) entry which is preliminary data.</text>
</comment>
<feature type="region of interest" description="Disordered" evidence="1">
    <location>
        <begin position="1"/>
        <end position="112"/>
    </location>
</feature>
<dbReference type="InterPro" id="IPR006994">
    <property type="entry name" value="TCF25/Rqc1"/>
</dbReference>
<evidence type="ECO:0000256" key="1">
    <source>
        <dbReference type="SAM" id="MobiDB-lite"/>
    </source>
</evidence>
<dbReference type="PANTHER" id="PTHR22684:SF0">
    <property type="entry name" value="RIBOSOME QUALITY CONTROL COMPLEX SUBUNIT TCF25"/>
    <property type="match status" value="1"/>
</dbReference>
<dbReference type="InParanoid" id="A0A2J7Q3J1"/>
<dbReference type="PANTHER" id="PTHR22684">
    <property type="entry name" value="NULP1-RELATED"/>
    <property type="match status" value="1"/>
</dbReference>
<dbReference type="EMBL" id="NEVH01019067">
    <property type="protein sequence ID" value="PNF23155.1"/>
    <property type="molecule type" value="Genomic_DNA"/>
</dbReference>
<feature type="compositionally biased region" description="Basic residues" evidence="1">
    <location>
        <begin position="83"/>
        <end position="95"/>
    </location>
</feature>
<organism evidence="2 3">
    <name type="scientific">Cryptotermes secundus</name>
    <dbReference type="NCBI Taxonomy" id="105785"/>
    <lineage>
        <taxon>Eukaryota</taxon>
        <taxon>Metazoa</taxon>
        <taxon>Ecdysozoa</taxon>
        <taxon>Arthropoda</taxon>
        <taxon>Hexapoda</taxon>
        <taxon>Insecta</taxon>
        <taxon>Pterygota</taxon>
        <taxon>Neoptera</taxon>
        <taxon>Polyneoptera</taxon>
        <taxon>Dictyoptera</taxon>
        <taxon>Blattodea</taxon>
        <taxon>Blattoidea</taxon>
        <taxon>Termitoidae</taxon>
        <taxon>Kalotermitidae</taxon>
        <taxon>Cryptotermitinae</taxon>
        <taxon>Cryptotermes</taxon>
    </lineage>
</organism>
<dbReference type="AlphaFoldDB" id="A0A2J7Q3J1"/>
<sequence length="647" mass="74361">MSSRVLRKLQGDKDFANDQQNDNSDPESDLESTGGAKKKQLNINRYDLLNQQSHSESEVKEDDDHETEAANPPEEADDIRESSRRKKKKKKKKKPEFKSWSSHRSSEDNLELEKNEQSAVAWEPAAANYSKDLMGARKPILHVSRRNLNPNNELKRKFGSKVVQNEQSKRRGRGYPKPTCLVSPKENWLPIGKLGLSMKLVGNLHHDCTYFKYEHNTNYQQIQKRFLEAVESLNPDNIVAIINEHPYHVDTLIQLSDLCKMSEDLQMAAQLNERALYCLECAFHPLFNMAKGNCRLDYRRQENRALFITLFKHLTFVGQRACYRTALEICRLLLSLDPEEDPLGVILCIDFYALRSMKYEWLICAYEEWEPVRNVSQLPNFAFSVAMAYFQLDEDPESENKLVSNDLLQKALIMFPGVLLPLLDKCSVQPDSRVSSHPFFTTKAMMSQSPSLSQLIQLYICRNYHLWKECGMLDWLERNVHVVLDRVDECDQFVAECEEKRKRRYQKTPRNILRHIILSDMKEVKATLTEDSEGPILSYDPLPPLDSVNLYVRPQQPKMYEHSNVFTVFFRSLLPNFNINEPAPAVDGLQLMNDAGGGEEAEGAAAARVDLARSVTSLLDAMRDLLANVRLQPDIPNDADVDEDSED</sequence>
<protein>
    <submittedName>
        <fullName evidence="2">Transcription factor 25</fullName>
    </submittedName>
</protein>
<dbReference type="STRING" id="105785.A0A2J7Q3J1"/>
<evidence type="ECO:0000313" key="2">
    <source>
        <dbReference type="EMBL" id="PNF23155.1"/>
    </source>
</evidence>
<name>A0A2J7Q3J1_9NEOP</name>
<dbReference type="FunCoup" id="A0A2J7Q3J1">
    <property type="interactions" value="2257"/>
</dbReference>
<dbReference type="OrthoDB" id="205993at2759"/>
<keyword evidence="3" id="KW-1185">Reference proteome</keyword>
<accession>A0A2J7Q3J1</accession>
<dbReference type="Proteomes" id="UP000235965">
    <property type="component" value="Unassembled WGS sequence"/>
</dbReference>
<dbReference type="EMBL" id="NEVH01019067">
    <property type="protein sequence ID" value="PNF23156.1"/>
    <property type="molecule type" value="Genomic_DNA"/>
</dbReference>